<protein>
    <submittedName>
        <fullName evidence="2">Uncharacterized protein</fullName>
    </submittedName>
</protein>
<evidence type="ECO:0000313" key="2">
    <source>
        <dbReference type="EMBL" id="CAD9404113.1"/>
    </source>
</evidence>
<sequence>MKMITEFLHFPQNHVNASADVAAARGALQQYCFAIGVINPLEEFLESDTNSHHLTKLRVQSKEALRLLHSLTYGNRKDLLAILSSRHSFFRLIMAFLETEPEAQYMLKMLNCYQELPQPIIELYEEFRFDIPIEVPGYWRCASLLELDIVVNEVVKDDWHHRTLEREEAAANKVPRPLKLLRIQVPGEDHHGPPTDWHLGVLMRLEDVEEMRAKEKEEKKKHSALHLPGAHHGSPKLGKSPKKAGAHASPKHGFHMPHLPSHHGDGKKKRKKKDGGAAIIGMVPKKDPAKEKVQGKRQYMMLPLDPEHWEQQHAALHDHSHVHHFGENTPKAITSGAAAEEDDEEEGRVVVRQDVVAGAVL</sequence>
<name>A0A7S2BSF6_9STRA</name>
<dbReference type="EMBL" id="HBGT01010501">
    <property type="protein sequence ID" value="CAD9404113.1"/>
    <property type="molecule type" value="Transcribed_RNA"/>
</dbReference>
<gene>
    <name evidence="2" type="ORF">FPAR1323_LOCUS5723</name>
</gene>
<feature type="compositionally biased region" description="Basic residues" evidence="1">
    <location>
        <begin position="239"/>
        <end position="255"/>
    </location>
</feature>
<accession>A0A7S2BSF6</accession>
<dbReference type="AlphaFoldDB" id="A0A7S2BSF6"/>
<evidence type="ECO:0000256" key="1">
    <source>
        <dbReference type="SAM" id="MobiDB-lite"/>
    </source>
</evidence>
<reference evidence="2" key="1">
    <citation type="submission" date="2021-01" db="EMBL/GenBank/DDBJ databases">
        <authorList>
            <person name="Corre E."/>
            <person name="Pelletier E."/>
            <person name="Niang G."/>
            <person name="Scheremetjew M."/>
            <person name="Finn R."/>
            <person name="Kale V."/>
            <person name="Holt S."/>
            <person name="Cochrane G."/>
            <person name="Meng A."/>
            <person name="Brown T."/>
            <person name="Cohen L."/>
        </authorList>
    </citation>
    <scope>NUCLEOTIDE SEQUENCE</scope>
    <source>
        <strain evidence="2">RCC1693</strain>
    </source>
</reference>
<feature type="compositionally biased region" description="Basic and acidic residues" evidence="1">
    <location>
        <begin position="211"/>
        <end position="220"/>
    </location>
</feature>
<organism evidence="2">
    <name type="scientific">Florenciella parvula</name>
    <dbReference type="NCBI Taxonomy" id="236787"/>
    <lineage>
        <taxon>Eukaryota</taxon>
        <taxon>Sar</taxon>
        <taxon>Stramenopiles</taxon>
        <taxon>Ochrophyta</taxon>
        <taxon>Dictyochophyceae</taxon>
        <taxon>Florenciellales</taxon>
        <taxon>Florenciella</taxon>
    </lineage>
</organism>
<feature type="region of interest" description="Disordered" evidence="1">
    <location>
        <begin position="211"/>
        <end position="294"/>
    </location>
</feature>
<proteinExistence type="predicted"/>
<feature type="compositionally biased region" description="Basic and acidic residues" evidence="1">
    <location>
        <begin position="284"/>
        <end position="294"/>
    </location>
</feature>